<sequence>MRLYGDGMVVHQSQTDEGVIEVVDTGDSRSMHFGTFPRQSSMRISMPHALELSYTQAMMGSLLLNPTPRRALVVGLGGGSVVKFLLHHFPDCQVDVIEYRQDVIDVAQSYFGVPTDNPNLNIQLGDGYLHVSRCFYDTDLSYDLLLVDAYDHNGMAASVGVQAFFDACAGIMTANGVLSINLWGSERANFNTTMQRINQSFDNRAMILPVENKGNVIALATNFDVSHAQLKQLRSKVDDWEMRYQVNLPKALQNLIRQNRNFISRLFA</sequence>
<dbReference type="PROSITE" id="PS51006">
    <property type="entry name" value="PABS_2"/>
    <property type="match status" value="1"/>
</dbReference>
<evidence type="ECO:0000313" key="6">
    <source>
        <dbReference type="EMBL" id="EEF81136.1"/>
    </source>
</evidence>
<evidence type="ECO:0000256" key="1">
    <source>
        <dbReference type="ARBA" id="ARBA00007867"/>
    </source>
</evidence>
<dbReference type="GO" id="GO:0006596">
    <property type="term" value="P:polyamine biosynthetic process"/>
    <property type="evidence" value="ECO:0007669"/>
    <property type="project" value="UniProtKB-UniRule"/>
</dbReference>
<dbReference type="AlphaFoldDB" id="C0N1V7"/>
<keyword evidence="3 4" id="KW-0620">Polyamine biosynthesis</keyword>
<gene>
    <name evidence="6" type="ORF">MDMS009_128</name>
</gene>
<dbReference type="Proteomes" id="UP000004679">
    <property type="component" value="Unassembled WGS sequence"/>
</dbReference>
<dbReference type="GO" id="GO:0016740">
    <property type="term" value="F:transferase activity"/>
    <property type="evidence" value="ECO:0007669"/>
    <property type="project" value="UniProtKB-UniRule"/>
</dbReference>
<organism evidence="6 7">
    <name type="scientific">Methylophaga thiooxydans DMS010</name>
    <dbReference type="NCBI Taxonomy" id="637616"/>
    <lineage>
        <taxon>Bacteria</taxon>
        <taxon>Pseudomonadati</taxon>
        <taxon>Pseudomonadota</taxon>
        <taxon>Gammaproteobacteria</taxon>
        <taxon>Thiotrichales</taxon>
        <taxon>Piscirickettsiaceae</taxon>
        <taxon>Methylophaga</taxon>
    </lineage>
</organism>
<proteinExistence type="inferred from homology"/>
<feature type="domain" description="PABS" evidence="5">
    <location>
        <begin position="1"/>
        <end position="181"/>
    </location>
</feature>
<reference evidence="6 7" key="1">
    <citation type="journal article" date="2011" name="J. Bacteriol.">
        <title>Draft genome sequence of the chemolithoheterotrophic, halophilic methylotroph Methylophaga thiooxydans DMS010.</title>
        <authorList>
            <person name="Boden R."/>
            <person name="Ferriera S."/>
            <person name="Johnson J."/>
            <person name="Kelly D.P."/>
            <person name="Murrell J.C."/>
            <person name="Schafer H."/>
        </authorList>
    </citation>
    <scope>NUCLEOTIDE SEQUENCE [LARGE SCALE GENOMIC DNA]</scope>
    <source>
        <strain evidence="6 7">DMS010</strain>
    </source>
</reference>
<evidence type="ECO:0000259" key="5">
    <source>
        <dbReference type="PROSITE" id="PS51006"/>
    </source>
</evidence>
<name>C0N1V7_9GAMM</name>
<accession>C0N1V7</accession>
<protein>
    <recommendedName>
        <fullName evidence="5">PABS domain-containing protein</fullName>
    </recommendedName>
</protein>
<keyword evidence="2 4" id="KW-0808">Transferase</keyword>
<dbReference type="OrthoDB" id="117774at2"/>
<dbReference type="Gene3D" id="3.40.50.150">
    <property type="entry name" value="Vaccinia Virus protein VP39"/>
    <property type="match status" value="1"/>
</dbReference>
<dbReference type="Pfam" id="PF01564">
    <property type="entry name" value="Spermine_synth"/>
    <property type="match status" value="1"/>
</dbReference>
<evidence type="ECO:0000313" key="7">
    <source>
        <dbReference type="Proteomes" id="UP000004679"/>
    </source>
</evidence>
<feature type="active site" description="Proton acceptor" evidence="4">
    <location>
        <position position="148"/>
    </location>
</feature>
<dbReference type="SUPFAM" id="SSF53335">
    <property type="entry name" value="S-adenosyl-L-methionine-dependent methyltransferases"/>
    <property type="match status" value="1"/>
</dbReference>
<dbReference type="RefSeq" id="WP_008289916.1">
    <property type="nucleotide sequence ID" value="NZ_GG657883.1"/>
</dbReference>
<dbReference type="PANTHER" id="PTHR43317">
    <property type="entry name" value="THERMOSPERMINE SYNTHASE ACAULIS5"/>
    <property type="match status" value="1"/>
</dbReference>
<comment type="similarity">
    <text evidence="1">Belongs to the spermidine/spermine synthase family.</text>
</comment>
<dbReference type="InterPro" id="IPR029063">
    <property type="entry name" value="SAM-dependent_MTases_sf"/>
</dbReference>
<dbReference type="EMBL" id="GG657883">
    <property type="protein sequence ID" value="EEF81136.1"/>
    <property type="molecule type" value="Genomic_DNA"/>
</dbReference>
<evidence type="ECO:0000256" key="4">
    <source>
        <dbReference type="PROSITE-ProRule" id="PRU00354"/>
    </source>
</evidence>
<keyword evidence="7" id="KW-1185">Reference proteome</keyword>
<dbReference type="HOGENOM" id="CLU_060070_2_0_6"/>
<evidence type="ECO:0000256" key="2">
    <source>
        <dbReference type="ARBA" id="ARBA00022679"/>
    </source>
</evidence>
<evidence type="ECO:0000256" key="3">
    <source>
        <dbReference type="ARBA" id="ARBA00023115"/>
    </source>
</evidence>
<dbReference type="PANTHER" id="PTHR43317:SF1">
    <property type="entry name" value="THERMOSPERMINE SYNTHASE ACAULIS5"/>
    <property type="match status" value="1"/>
</dbReference>
<dbReference type="InterPro" id="IPR030374">
    <property type="entry name" value="PABS"/>
</dbReference>